<evidence type="ECO:0000256" key="8">
    <source>
        <dbReference type="SAM" id="Phobius"/>
    </source>
</evidence>
<keyword evidence="3" id="KW-1003">Cell membrane</keyword>
<dbReference type="InterPro" id="IPR005829">
    <property type="entry name" value="Sugar_transporter_CS"/>
</dbReference>
<evidence type="ECO:0000256" key="7">
    <source>
        <dbReference type="SAM" id="MobiDB-lite"/>
    </source>
</evidence>
<dbReference type="SUPFAM" id="SSF103473">
    <property type="entry name" value="MFS general substrate transporter"/>
    <property type="match status" value="1"/>
</dbReference>
<keyword evidence="6 8" id="KW-0472">Membrane</keyword>
<name>A0A919IKX9_9ACTN</name>
<evidence type="ECO:0000313" key="11">
    <source>
        <dbReference type="Proteomes" id="UP000619479"/>
    </source>
</evidence>
<feature type="transmembrane region" description="Helical" evidence="8">
    <location>
        <begin position="206"/>
        <end position="226"/>
    </location>
</feature>
<feature type="transmembrane region" description="Helical" evidence="8">
    <location>
        <begin position="101"/>
        <end position="119"/>
    </location>
</feature>
<dbReference type="EMBL" id="BOMH01000033">
    <property type="protein sequence ID" value="GID66491.1"/>
    <property type="molecule type" value="Genomic_DNA"/>
</dbReference>
<feature type="transmembrane region" description="Helical" evidence="8">
    <location>
        <begin position="246"/>
        <end position="264"/>
    </location>
</feature>
<dbReference type="PROSITE" id="PS00216">
    <property type="entry name" value="SUGAR_TRANSPORT_1"/>
    <property type="match status" value="1"/>
</dbReference>
<evidence type="ECO:0000256" key="4">
    <source>
        <dbReference type="ARBA" id="ARBA00022692"/>
    </source>
</evidence>
<evidence type="ECO:0000259" key="9">
    <source>
        <dbReference type="PROSITE" id="PS50850"/>
    </source>
</evidence>
<dbReference type="InterPro" id="IPR050171">
    <property type="entry name" value="MFS_Transporters"/>
</dbReference>
<dbReference type="Pfam" id="PF07690">
    <property type="entry name" value="MFS_1"/>
    <property type="match status" value="1"/>
</dbReference>
<dbReference type="Gene3D" id="1.20.1250.20">
    <property type="entry name" value="MFS general substrate transporter like domains"/>
    <property type="match status" value="1"/>
</dbReference>
<feature type="transmembrane region" description="Helical" evidence="8">
    <location>
        <begin position="164"/>
        <end position="185"/>
    </location>
</feature>
<dbReference type="Proteomes" id="UP000619479">
    <property type="component" value="Unassembled WGS sequence"/>
</dbReference>
<proteinExistence type="predicted"/>
<reference evidence="10" key="1">
    <citation type="submission" date="2021-01" db="EMBL/GenBank/DDBJ databases">
        <title>Whole genome shotgun sequence of Actinoplanes cyaneus NBRC 14990.</title>
        <authorList>
            <person name="Komaki H."/>
            <person name="Tamura T."/>
        </authorList>
    </citation>
    <scope>NUCLEOTIDE SEQUENCE</scope>
    <source>
        <strain evidence="10">NBRC 14990</strain>
    </source>
</reference>
<feature type="domain" description="Major facilitator superfamily (MFS) profile" evidence="9">
    <location>
        <begin position="11"/>
        <end position="388"/>
    </location>
</feature>
<dbReference type="GO" id="GO:0005886">
    <property type="term" value="C:plasma membrane"/>
    <property type="evidence" value="ECO:0007669"/>
    <property type="project" value="UniProtKB-SubCell"/>
</dbReference>
<evidence type="ECO:0000256" key="1">
    <source>
        <dbReference type="ARBA" id="ARBA00004651"/>
    </source>
</evidence>
<dbReference type="CDD" id="cd17329">
    <property type="entry name" value="MFS_MdtH_MDR_like"/>
    <property type="match status" value="1"/>
</dbReference>
<evidence type="ECO:0000313" key="10">
    <source>
        <dbReference type="EMBL" id="GID66491.1"/>
    </source>
</evidence>
<feature type="transmembrane region" description="Helical" evidence="8">
    <location>
        <begin position="276"/>
        <end position="298"/>
    </location>
</feature>
<keyword evidence="2" id="KW-0813">Transport</keyword>
<feature type="transmembrane region" description="Helical" evidence="8">
    <location>
        <begin position="140"/>
        <end position="158"/>
    </location>
</feature>
<dbReference type="AlphaFoldDB" id="A0A919IKX9"/>
<protein>
    <submittedName>
        <fullName evidence="10">MFS transporter</fullName>
    </submittedName>
</protein>
<comment type="subcellular location">
    <subcellularLocation>
        <location evidence="1">Cell membrane</location>
        <topology evidence="1">Multi-pass membrane protein</topology>
    </subcellularLocation>
</comment>
<dbReference type="GO" id="GO:0022857">
    <property type="term" value="F:transmembrane transporter activity"/>
    <property type="evidence" value="ECO:0007669"/>
    <property type="project" value="InterPro"/>
</dbReference>
<feature type="region of interest" description="Disordered" evidence="7">
    <location>
        <begin position="402"/>
        <end position="428"/>
    </location>
</feature>
<sequence>MRQAAGGLPRQFWFLWTGTLINRVGSFVVLFLSIYLTSDRHFTQSRAGFVIGLYGVGGAIGTMTGGVLADRWGRRPTMLVAQLGAAALMLTLGFAQTYTQILIVTGLLGAFAEGVRPAFSAMMVDVVPEQDRVRAFSLNYWAINLGFALAAIAAGFAAQFDYLLLFVVDAATTLVTATITLIFLAETRPSVSRAVKAPSGGMRAALGDRAFVVFLVINLLSVLVILQHASTLPIAMLDDGLSAATYGWVIAVNGILIVSGQLFVPRLIAGRRPYRVLALGSVIVGAGFGLVAFAHAAWVYALTVVIWTLGEMLQSPSNAATLAALSPATLRGRYQGLNSLSWSIGTALAPVLGGLALQGLGSVALWLGCFGLCALAGAGHLISGPARERRADLRRTEEAALLDTTATPSTANPPVATASDLAPTTSPT</sequence>
<evidence type="ECO:0000256" key="3">
    <source>
        <dbReference type="ARBA" id="ARBA00022475"/>
    </source>
</evidence>
<dbReference type="PROSITE" id="PS50850">
    <property type="entry name" value="MFS"/>
    <property type="match status" value="1"/>
</dbReference>
<dbReference type="PANTHER" id="PTHR23517">
    <property type="entry name" value="RESISTANCE PROTEIN MDTM, PUTATIVE-RELATED-RELATED"/>
    <property type="match status" value="1"/>
</dbReference>
<evidence type="ECO:0000256" key="5">
    <source>
        <dbReference type="ARBA" id="ARBA00022989"/>
    </source>
</evidence>
<feature type="transmembrane region" description="Helical" evidence="8">
    <location>
        <begin position="363"/>
        <end position="382"/>
    </location>
</feature>
<keyword evidence="4 8" id="KW-0812">Transmembrane</keyword>
<keyword evidence="11" id="KW-1185">Reference proteome</keyword>
<accession>A0A919IKX9</accession>
<feature type="transmembrane region" description="Helical" evidence="8">
    <location>
        <begin position="12"/>
        <end position="35"/>
    </location>
</feature>
<evidence type="ECO:0000256" key="2">
    <source>
        <dbReference type="ARBA" id="ARBA00022448"/>
    </source>
</evidence>
<dbReference type="InterPro" id="IPR020846">
    <property type="entry name" value="MFS_dom"/>
</dbReference>
<dbReference type="PANTHER" id="PTHR23517:SF2">
    <property type="entry name" value="MULTIDRUG RESISTANCE PROTEIN MDTH"/>
    <property type="match status" value="1"/>
</dbReference>
<organism evidence="10 11">
    <name type="scientific">Actinoplanes cyaneus</name>
    <dbReference type="NCBI Taxonomy" id="52696"/>
    <lineage>
        <taxon>Bacteria</taxon>
        <taxon>Bacillati</taxon>
        <taxon>Actinomycetota</taxon>
        <taxon>Actinomycetes</taxon>
        <taxon>Micromonosporales</taxon>
        <taxon>Micromonosporaceae</taxon>
        <taxon>Actinoplanes</taxon>
    </lineage>
</organism>
<evidence type="ECO:0000256" key="6">
    <source>
        <dbReference type="ARBA" id="ARBA00023136"/>
    </source>
</evidence>
<comment type="caution">
    <text evidence="10">The sequence shown here is derived from an EMBL/GenBank/DDBJ whole genome shotgun (WGS) entry which is preliminary data.</text>
</comment>
<dbReference type="InterPro" id="IPR036259">
    <property type="entry name" value="MFS_trans_sf"/>
</dbReference>
<feature type="transmembrane region" description="Helical" evidence="8">
    <location>
        <begin position="47"/>
        <end position="69"/>
    </location>
</feature>
<dbReference type="InterPro" id="IPR011701">
    <property type="entry name" value="MFS"/>
</dbReference>
<keyword evidence="5 8" id="KW-1133">Transmembrane helix</keyword>
<gene>
    <name evidence="10" type="ORF">Acy02nite_43720</name>
</gene>